<evidence type="ECO:0000313" key="2">
    <source>
        <dbReference type="EMBL" id="OHE98290.1"/>
    </source>
</evidence>
<dbReference type="GeneID" id="34559638"/>
<evidence type="ECO:0000256" key="1">
    <source>
        <dbReference type="SAM" id="MobiDB-lite"/>
    </source>
</evidence>
<name>A0A1G4BA58_9PEZI</name>
<dbReference type="PANTHER" id="PTHR46082">
    <property type="entry name" value="ATP/GTP-BINDING PROTEIN-RELATED"/>
    <property type="match status" value="1"/>
</dbReference>
<dbReference type="AlphaFoldDB" id="A0A1G4BA58"/>
<dbReference type="InterPro" id="IPR035994">
    <property type="entry name" value="Nucleoside_phosphorylase_sf"/>
</dbReference>
<dbReference type="EMBL" id="MJBS01000048">
    <property type="protein sequence ID" value="OHE98290.1"/>
    <property type="molecule type" value="Genomic_DNA"/>
</dbReference>
<dbReference type="Proteomes" id="UP000176998">
    <property type="component" value="Unassembled WGS sequence"/>
</dbReference>
<evidence type="ECO:0000313" key="3">
    <source>
        <dbReference type="Proteomes" id="UP000176998"/>
    </source>
</evidence>
<dbReference type="STRING" id="1209926.A0A1G4BA58"/>
<reference evidence="2 3" key="1">
    <citation type="submission" date="2016-09" db="EMBL/GenBank/DDBJ databases">
        <authorList>
            <person name="Capua I."/>
            <person name="De Benedictis P."/>
            <person name="Joannis T."/>
            <person name="Lombin L.H."/>
            <person name="Cattoli G."/>
        </authorList>
    </citation>
    <scope>NUCLEOTIDE SEQUENCE [LARGE SCALE GENOMIC DNA]</scope>
    <source>
        <strain evidence="2 3">IMI 309357</strain>
    </source>
</reference>
<dbReference type="GO" id="GO:0009116">
    <property type="term" value="P:nucleoside metabolic process"/>
    <property type="evidence" value="ECO:0007669"/>
    <property type="project" value="InterPro"/>
</dbReference>
<dbReference type="PANTHER" id="PTHR46082:SF11">
    <property type="entry name" value="AAA+ ATPASE DOMAIN-CONTAINING PROTEIN-RELATED"/>
    <property type="match status" value="1"/>
</dbReference>
<gene>
    <name evidence="2" type="ORF">CORC01_06487</name>
</gene>
<dbReference type="Gene3D" id="3.40.50.1580">
    <property type="entry name" value="Nucleoside phosphorylase domain"/>
    <property type="match status" value="1"/>
</dbReference>
<dbReference type="InterPro" id="IPR036770">
    <property type="entry name" value="Ankyrin_rpt-contain_sf"/>
</dbReference>
<protein>
    <recommendedName>
        <fullName evidence="4">Pfs domain-containing protein</fullName>
    </recommendedName>
</protein>
<dbReference type="SUPFAM" id="SSF53167">
    <property type="entry name" value="Purine and uridine phosphorylases"/>
    <property type="match status" value="1"/>
</dbReference>
<comment type="caution">
    <text evidence="2">The sequence shown here is derived from an EMBL/GenBank/DDBJ whole genome shotgun (WGS) entry which is preliminary data.</text>
</comment>
<proteinExistence type="predicted"/>
<feature type="compositionally biased region" description="Polar residues" evidence="1">
    <location>
        <begin position="765"/>
        <end position="791"/>
    </location>
</feature>
<organism evidence="2 3">
    <name type="scientific">Colletotrichum orchidophilum</name>
    <dbReference type="NCBI Taxonomy" id="1209926"/>
    <lineage>
        <taxon>Eukaryota</taxon>
        <taxon>Fungi</taxon>
        <taxon>Dikarya</taxon>
        <taxon>Ascomycota</taxon>
        <taxon>Pezizomycotina</taxon>
        <taxon>Sordariomycetes</taxon>
        <taxon>Hypocreomycetidae</taxon>
        <taxon>Glomerellales</taxon>
        <taxon>Glomerellaceae</taxon>
        <taxon>Colletotrichum</taxon>
    </lineage>
</organism>
<sequence length="842" mass="92760">MADTAEYTVGWVCTLPTEFNAAKAFFDEKHHDSPPVSEHDKNSYALGRIGHHNVVVAVLLDGEYGSTSAAVVARDMLHSFPNIRIGLMVGIGGGAPIPAHTSEHIAEPQRRCNSSLTVSRSCRPTFDSSGSCGLRLAHFSVKKYLVDQSQFKLETASSAIARTCFTYIRSIDSSYQTTRANFPLARYAAEVVMKHARLAESSDEIVQETVAFFQKETTFKRWAYLYQPDLPWEDEPDPPKAECLYYTCLGGLSRVSSLLVYQGADVNAQGGYYGNALQAASSNGQRRLLQTLENCSHGWEQPSDHLLENMASFIARLTSRTSKMEHFNSRISISGGKFVSAGMGIRLGVAQTPVHIARDTYFEKMNWIAKHYAVLWDEEENRGWLVNGPSALLHMVLASLHSDLNGKMNSKLRFKKESLELSTDHHTAKSALEVLTEQKNKDLKIHIDKVETWTEETSGEGDASPTTITKTKTTYTRFEDRVEKIYCLLEQAMEQQTSIERQDGLDLKMRVRKYFEGWEFRDFATGEDFVYPRVKTLQTIAKGWVDFTREINAVAIFGKGFGEIIRPVDGDSVCGSWAQQPSQKYYLAACASDLKDAPEIKFNGHEVKVGKRVVWKLPDDLFKPCKCTSDGTGKVDHSHIVQVLTSQSGKHYRVPRSTGEVQLNGKGAVIFGYNSMFSLNWSDKGNPVAEEVPGSDFLESPRQEEEFSGIGSSTASMTLSGTEAQTDLTQVVTSTPSRIISSPALEMEAGQQTKVIPSSEHGQDAASNYKTDPSGGQNGEPITQTSEPEQAITAASSKDALGALIEGEGNLQRFELEKGGPGEVSGQNGLNCGTGFENRGGK</sequence>
<dbReference type="InterPro" id="IPR053137">
    <property type="entry name" value="NLR-like"/>
</dbReference>
<dbReference type="GO" id="GO:0003824">
    <property type="term" value="F:catalytic activity"/>
    <property type="evidence" value="ECO:0007669"/>
    <property type="project" value="InterPro"/>
</dbReference>
<dbReference type="SUPFAM" id="SSF48403">
    <property type="entry name" value="Ankyrin repeat"/>
    <property type="match status" value="1"/>
</dbReference>
<feature type="region of interest" description="Disordered" evidence="1">
    <location>
        <begin position="739"/>
        <end position="791"/>
    </location>
</feature>
<feature type="region of interest" description="Disordered" evidence="1">
    <location>
        <begin position="816"/>
        <end position="842"/>
    </location>
</feature>
<accession>A0A1G4BA58</accession>
<evidence type="ECO:0008006" key="4">
    <source>
        <dbReference type="Google" id="ProtNLM"/>
    </source>
</evidence>
<dbReference type="RefSeq" id="XP_022475440.1">
    <property type="nucleotide sequence ID" value="XM_022618128.1"/>
</dbReference>
<dbReference type="OrthoDB" id="4851810at2759"/>
<keyword evidence="3" id="KW-1185">Reference proteome</keyword>